<name>A0AAJ1IBZ9_9SPIO</name>
<evidence type="ECO:0000313" key="1">
    <source>
        <dbReference type="EMBL" id="MDC7226409.1"/>
    </source>
</evidence>
<accession>A0AAJ1IBZ9</accession>
<dbReference type="AlphaFoldDB" id="A0AAJ1IBZ9"/>
<sequence length="71" mass="8310">MGTQQKSELRKKNREFQPRGINLLQEIFARHLSDFVRVYGDDYAARYGKYRLERIKTIGAHFLACGSEANF</sequence>
<organism evidence="1 2">
    <name type="scientific">Candidatus Thalassospirochaeta sargassi</name>
    <dbReference type="NCBI Taxonomy" id="3119039"/>
    <lineage>
        <taxon>Bacteria</taxon>
        <taxon>Pseudomonadati</taxon>
        <taxon>Spirochaetota</taxon>
        <taxon>Spirochaetia</taxon>
        <taxon>Spirochaetales</taxon>
        <taxon>Spirochaetaceae</taxon>
        <taxon>Candidatus Thalassospirochaeta</taxon>
    </lineage>
</organism>
<evidence type="ECO:0000313" key="2">
    <source>
        <dbReference type="Proteomes" id="UP001221217"/>
    </source>
</evidence>
<reference evidence="1 2" key="1">
    <citation type="submission" date="2022-12" db="EMBL/GenBank/DDBJ databases">
        <title>Metagenome assembled genome from gulf of manar.</title>
        <authorList>
            <person name="Kohli P."/>
            <person name="Pk S."/>
            <person name="Venkata Ramana C."/>
            <person name="Sasikala C."/>
        </authorList>
    </citation>
    <scope>NUCLEOTIDE SEQUENCE [LARGE SCALE GENOMIC DNA]</scope>
    <source>
        <strain evidence="1">JB008</strain>
    </source>
</reference>
<comment type="caution">
    <text evidence="1">The sequence shown here is derived from an EMBL/GenBank/DDBJ whole genome shotgun (WGS) entry which is preliminary data.</text>
</comment>
<gene>
    <name evidence="1" type="ORF">PQJ61_06565</name>
</gene>
<dbReference type="EMBL" id="JAQQAL010000011">
    <property type="protein sequence ID" value="MDC7226409.1"/>
    <property type="molecule type" value="Genomic_DNA"/>
</dbReference>
<dbReference type="Proteomes" id="UP001221217">
    <property type="component" value="Unassembled WGS sequence"/>
</dbReference>
<proteinExistence type="predicted"/>
<protein>
    <submittedName>
        <fullName evidence="1">Uncharacterized protein</fullName>
    </submittedName>
</protein>